<dbReference type="EMBL" id="JAGGJU010000013">
    <property type="protein sequence ID" value="MBP1852759.1"/>
    <property type="molecule type" value="Genomic_DNA"/>
</dbReference>
<sequence>MILNVDDFEIAARKKLPRPLFGYIAGAAETNSAFADNRTIFSEMRLVPHVLRGVEGRSIGAPLMGRMWDAPFGIAPMGISALMAYDGDLVLARAAATANVPFILSGSSLTPMERVVEAFPDAWFQAYLPGEDDRIRALVDRVARAGFKTLVLTADTAVLANRENNLRAGFSTPLRISPRLIADFGIKPRWLLGTFLRTLVSKGMPHFENSDAERGAPIMSQRAVRDFGRKDHLNWDHVANIRDQWKGDLVIKGVLARGDVARARTLGCSGVILSNHGGRQLDFAISGVRALSAARSEAGSMALMVDGGIRRGTDVMKALALGADFVFVGRPMLFAAVVKGESGVTKAIDILRAEVRRDLGLLGLRSIEEISEFVLERAADNGSVKHPNT</sequence>
<evidence type="ECO:0000256" key="2">
    <source>
        <dbReference type="ARBA" id="ARBA00022630"/>
    </source>
</evidence>
<evidence type="ECO:0000313" key="8">
    <source>
        <dbReference type="Proteomes" id="UP000759443"/>
    </source>
</evidence>
<dbReference type="RefSeq" id="WP_209947865.1">
    <property type="nucleotide sequence ID" value="NZ_JAGGJU010000013.1"/>
</dbReference>
<dbReference type="InterPro" id="IPR012133">
    <property type="entry name" value="Alpha-hydoxy_acid_DH_FMN"/>
</dbReference>
<dbReference type="Pfam" id="PF01070">
    <property type="entry name" value="FMN_dh"/>
    <property type="match status" value="1"/>
</dbReference>
<evidence type="ECO:0000256" key="5">
    <source>
        <dbReference type="ARBA" id="ARBA00024042"/>
    </source>
</evidence>
<keyword evidence="3" id="KW-0288">FMN</keyword>
<dbReference type="EC" id="1.1.2.3" evidence="7"/>
<protein>
    <submittedName>
        <fullName evidence="7">L-lactate dehydrogenase (Cytochrome)</fullName>
        <ecNumber evidence="7">1.1.2.3</ecNumber>
    </submittedName>
</protein>
<reference evidence="7 8" key="1">
    <citation type="submission" date="2021-03" db="EMBL/GenBank/DDBJ databases">
        <title>Genomic Encyclopedia of Type Strains, Phase IV (KMG-IV): sequencing the most valuable type-strain genomes for metagenomic binning, comparative biology and taxonomic classification.</title>
        <authorList>
            <person name="Goeker M."/>
        </authorList>
    </citation>
    <scope>NUCLEOTIDE SEQUENCE [LARGE SCALE GENOMIC DNA]</scope>
    <source>
        <strain evidence="7 8">DSM 21600</strain>
    </source>
</reference>
<keyword evidence="8" id="KW-1185">Reference proteome</keyword>
<dbReference type="Gene3D" id="3.20.20.70">
    <property type="entry name" value="Aldolase class I"/>
    <property type="match status" value="1"/>
</dbReference>
<dbReference type="PANTHER" id="PTHR10578">
    <property type="entry name" value="S -2-HYDROXY-ACID OXIDASE-RELATED"/>
    <property type="match status" value="1"/>
</dbReference>
<name>A0ABS4E497_9HYPH</name>
<evidence type="ECO:0000259" key="6">
    <source>
        <dbReference type="PROSITE" id="PS51349"/>
    </source>
</evidence>
<comment type="cofactor">
    <cofactor evidence="1">
        <name>FMN</name>
        <dbReference type="ChEBI" id="CHEBI:58210"/>
    </cofactor>
</comment>
<keyword evidence="4 7" id="KW-0560">Oxidoreductase</keyword>
<proteinExistence type="inferred from homology"/>
<dbReference type="Proteomes" id="UP000759443">
    <property type="component" value="Unassembled WGS sequence"/>
</dbReference>
<evidence type="ECO:0000256" key="1">
    <source>
        <dbReference type="ARBA" id="ARBA00001917"/>
    </source>
</evidence>
<dbReference type="SUPFAM" id="SSF51395">
    <property type="entry name" value="FMN-linked oxidoreductases"/>
    <property type="match status" value="1"/>
</dbReference>
<dbReference type="PROSITE" id="PS00557">
    <property type="entry name" value="FMN_HYDROXY_ACID_DH_1"/>
    <property type="match status" value="1"/>
</dbReference>
<dbReference type="InterPro" id="IPR013785">
    <property type="entry name" value="Aldolase_TIM"/>
</dbReference>
<evidence type="ECO:0000256" key="4">
    <source>
        <dbReference type="ARBA" id="ARBA00023002"/>
    </source>
</evidence>
<gene>
    <name evidence="7" type="ORF">J2Z17_004218</name>
</gene>
<dbReference type="InterPro" id="IPR037396">
    <property type="entry name" value="FMN_HAD"/>
</dbReference>
<organism evidence="7 8">
    <name type="scientific">Rhizobium halophytocola</name>
    <dbReference type="NCBI Taxonomy" id="735519"/>
    <lineage>
        <taxon>Bacteria</taxon>
        <taxon>Pseudomonadati</taxon>
        <taxon>Pseudomonadota</taxon>
        <taxon>Alphaproteobacteria</taxon>
        <taxon>Hyphomicrobiales</taxon>
        <taxon>Rhizobiaceae</taxon>
        <taxon>Rhizobium/Agrobacterium group</taxon>
        <taxon>Rhizobium</taxon>
    </lineage>
</organism>
<keyword evidence="2" id="KW-0285">Flavoprotein</keyword>
<dbReference type="PROSITE" id="PS51349">
    <property type="entry name" value="FMN_HYDROXY_ACID_DH_2"/>
    <property type="match status" value="1"/>
</dbReference>
<dbReference type="InterPro" id="IPR008259">
    <property type="entry name" value="FMN_hydac_DH_AS"/>
</dbReference>
<dbReference type="GO" id="GO:0004460">
    <property type="term" value="F:L-lactate dehydrogenase (cytochrome) activity"/>
    <property type="evidence" value="ECO:0007669"/>
    <property type="project" value="UniProtKB-EC"/>
</dbReference>
<accession>A0ABS4E497</accession>
<feature type="domain" description="FMN hydroxy acid dehydrogenase" evidence="6">
    <location>
        <begin position="1"/>
        <end position="380"/>
    </location>
</feature>
<evidence type="ECO:0000256" key="3">
    <source>
        <dbReference type="ARBA" id="ARBA00022643"/>
    </source>
</evidence>
<evidence type="ECO:0000313" key="7">
    <source>
        <dbReference type="EMBL" id="MBP1852759.1"/>
    </source>
</evidence>
<comment type="similarity">
    <text evidence="5">Belongs to the FMN-dependent alpha-hydroxy acid dehydrogenase family.</text>
</comment>
<dbReference type="PIRSF" id="PIRSF000138">
    <property type="entry name" value="Al-hdrx_acd_dh"/>
    <property type="match status" value="1"/>
</dbReference>
<dbReference type="InterPro" id="IPR000262">
    <property type="entry name" value="FMN-dep_DH"/>
</dbReference>
<comment type="caution">
    <text evidence="7">The sequence shown here is derived from an EMBL/GenBank/DDBJ whole genome shotgun (WGS) entry which is preliminary data.</text>
</comment>
<dbReference type="CDD" id="cd02809">
    <property type="entry name" value="alpha_hydroxyacid_oxid_FMN"/>
    <property type="match status" value="1"/>
</dbReference>
<dbReference type="PANTHER" id="PTHR10578:SF107">
    <property type="entry name" value="2-HYDROXYACID OXIDASE 1"/>
    <property type="match status" value="1"/>
</dbReference>